<feature type="binding site" evidence="10">
    <location>
        <position position="79"/>
    </location>
    <ligand>
        <name>Zn(2+)</name>
        <dbReference type="ChEBI" id="CHEBI:29105"/>
        <note>catalytic</note>
    </ligand>
</feature>
<dbReference type="GO" id="GO:0016020">
    <property type="term" value="C:membrane"/>
    <property type="evidence" value="ECO:0007669"/>
    <property type="project" value="InterPro"/>
</dbReference>
<dbReference type="GO" id="GO:0008270">
    <property type="term" value="F:zinc ion binding"/>
    <property type="evidence" value="ECO:0007669"/>
    <property type="project" value="UniProtKB-UniRule"/>
</dbReference>
<keyword evidence="8" id="KW-1015">Disulfide bond</keyword>
<dbReference type="EC" id="3.4.24.-" evidence="11"/>
<feature type="binding site" evidence="10">
    <location>
        <position position="83"/>
    </location>
    <ligand>
        <name>Zn(2+)</name>
        <dbReference type="ChEBI" id="CHEBI:29105"/>
        <note>catalytic</note>
    </ligand>
</feature>
<dbReference type="FunFam" id="2.60.210.10:FF:000009">
    <property type="entry name" value="Meprin A subunit"/>
    <property type="match status" value="1"/>
</dbReference>
<feature type="binding site" evidence="10">
    <location>
        <position position="89"/>
    </location>
    <ligand>
        <name>Zn(2+)</name>
        <dbReference type="ChEBI" id="CHEBI:29105"/>
        <note>catalytic</note>
    </ligand>
</feature>
<comment type="cofactor">
    <cofactor evidence="10 11">
        <name>Zn(2+)</name>
        <dbReference type="ChEBI" id="CHEBI:29105"/>
    </cofactor>
    <text evidence="10 11">Binds 1 zinc ion per subunit.</text>
</comment>
<feature type="domain" description="Peptidase M12A" evidence="14">
    <location>
        <begin position="1"/>
        <end position="184"/>
    </location>
</feature>
<dbReference type="PRINTS" id="PR00020">
    <property type="entry name" value="MAMDOMAIN"/>
</dbReference>
<dbReference type="InterPro" id="IPR006026">
    <property type="entry name" value="Peptidase_Metallo"/>
</dbReference>
<evidence type="ECO:0000259" key="13">
    <source>
        <dbReference type="PROSITE" id="PS50144"/>
    </source>
</evidence>
<dbReference type="SUPFAM" id="SSF49899">
    <property type="entry name" value="Concanavalin A-like lectins/glucanases"/>
    <property type="match status" value="1"/>
</dbReference>
<dbReference type="CTD" id="4224"/>
<dbReference type="SMART" id="SM00235">
    <property type="entry name" value="ZnMc"/>
    <property type="match status" value="1"/>
</dbReference>
<gene>
    <name evidence="16" type="primary">MEP1A</name>
</gene>
<sequence>MPIPYILSDSLDLNAKGVILQAFEQFRLKSCLDFRPYAGERDFIRFQKLGGCWSSVGNIRGGQELSIGQNCDQKAVVEHEILHAVGFWHEQSRSDRDDYVTIHWDEILPGKENNFDKYPDDEVDNLNTPYDYESVMHYAPLSFNKENGVPTITANIPEFDSVIGQRLDFSGYDLLKLNRLYGCTSTTTLLDQCDFEEMNICGMIQGQQDTGDWVHVRSGGPNGNDHTLDGKCPGEGRFMFADTSVDKNGSSALLESRVHYPRRSSQCLQFSFKMSGSDKDVLAIWVKLDDGAGAVRKMVKVGTVQASVMNQWEMAHLVLPAAVKFRYVFQAVRGAPTASAGGILLDDVSLTERNCPTGVMRIPDAANLMETSVPGTGIKSPAFVSPEGYGFAIIVYPHELSSSNVSHLGVRFQLLSTPDDDVLEWPAANRQVVITIVDQNSDVRLCMSNVRTFLSDDTRLVQNTDKLFWDRPSVTGSFDPQCNCFRGPLLGWPTFISHEYLHKRDFLKGGDLYIFVEFNDLTHLNKTEVPVAPGSTIATGDDVAVDDVANIDAAAEVIAPREPLAPILGDGAVPARGDARRAPMAERLARSRRHADDSEQAQRLSTCEPNPCRNGGLCLVEGGRASCR</sequence>
<evidence type="ECO:0000256" key="2">
    <source>
        <dbReference type="ARBA" id="ARBA00022723"/>
    </source>
</evidence>
<dbReference type="PANTHER" id="PTHR10127">
    <property type="entry name" value="DISCOIDIN, CUB, EGF, LAMININ , AND ZINC METALLOPROTEASE DOMAIN CONTAINING"/>
    <property type="match status" value="1"/>
</dbReference>
<dbReference type="Pfam" id="PF01400">
    <property type="entry name" value="Astacin"/>
    <property type="match status" value="1"/>
</dbReference>
<dbReference type="Pfam" id="PF00629">
    <property type="entry name" value="MAM"/>
    <property type="match status" value="1"/>
</dbReference>
<keyword evidence="9" id="KW-0325">Glycoprotein</keyword>
<dbReference type="PROSITE" id="PS50060">
    <property type="entry name" value="MAM_2"/>
    <property type="match status" value="1"/>
</dbReference>
<dbReference type="PROSITE" id="PS50144">
    <property type="entry name" value="MATH"/>
    <property type="match status" value="1"/>
</dbReference>
<dbReference type="PANTHER" id="PTHR10127:SF824">
    <property type="entry name" value="MEPRIN A SUBUNIT ALPHA"/>
    <property type="match status" value="1"/>
</dbReference>
<dbReference type="KEGG" id="pmrn:116953145"/>
<evidence type="ECO:0000313" key="16">
    <source>
        <dbReference type="RefSeq" id="XP_032828941.1"/>
    </source>
</evidence>
<dbReference type="CDD" id="cd06263">
    <property type="entry name" value="MAM"/>
    <property type="match status" value="1"/>
</dbReference>
<dbReference type="InterPro" id="IPR001506">
    <property type="entry name" value="Peptidase_M12A"/>
</dbReference>
<dbReference type="InterPro" id="IPR002083">
    <property type="entry name" value="MATH/TRAF_dom"/>
</dbReference>
<dbReference type="SUPFAM" id="SSF55486">
    <property type="entry name" value="Metalloproteases ('zincins'), catalytic domain"/>
    <property type="match status" value="1"/>
</dbReference>
<dbReference type="Gene3D" id="2.60.120.200">
    <property type="match status" value="1"/>
</dbReference>
<evidence type="ECO:0000256" key="9">
    <source>
        <dbReference type="ARBA" id="ARBA00023180"/>
    </source>
</evidence>
<evidence type="ECO:0000313" key="15">
    <source>
        <dbReference type="Proteomes" id="UP001318040"/>
    </source>
</evidence>
<keyword evidence="2 10" id="KW-0479">Metal-binding</keyword>
<dbReference type="AlphaFoldDB" id="A0AAJ7U327"/>
<keyword evidence="4 10" id="KW-0378">Hydrolase</keyword>
<organism evidence="15 16">
    <name type="scientific">Petromyzon marinus</name>
    <name type="common">Sea lamprey</name>
    <dbReference type="NCBI Taxonomy" id="7757"/>
    <lineage>
        <taxon>Eukaryota</taxon>
        <taxon>Metazoa</taxon>
        <taxon>Chordata</taxon>
        <taxon>Craniata</taxon>
        <taxon>Vertebrata</taxon>
        <taxon>Cyclostomata</taxon>
        <taxon>Hyperoartia</taxon>
        <taxon>Petromyzontiformes</taxon>
        <taxon>Petromyzontidae</taxon>
        <taxon>Petromyzon</taxon>
    </lineage>
</organism>
<feature type="active site" evidence="10">
    <location>
        <position position="80"/>
    </location>
</feature>
<evidence type="ECO:0000256" key="11">
    <source>
        <dbReference type="RuleBase" id="RU361183"/>
    </source>
</evidence>
<evidence type="ECO:0000256" key="1">
    <source>
        <dbReference type="ARBA" id="ARBA00022670"/>
    </source>
</evidence>
<keyword evidence="3" id="KW-0732">Signal</keyword>
<feature type="domain" description="MAM" evidence="12">
    <location>
        <begin position="191"/>
        <end position="357"/>
    </location>
</feature>
<dbReference type="PRINTS" id="PR00480">
    <property type="entry name" value="ASTACIN"/>
</dbReference>
<protein>
    <recommendedName>
        <fullName evidence="11">Metalloendopeptidase</fullName>
        <ecNumber evidence="11">3.4.24.-</ecNumber>
    </recommendedName>
</protein>
<reference evidence="16" key="1">
    <citation type="submission" date="2025-08" db="UniProtKB">
        <authorList>
            <consortium name="RefSeq"/>
        </authorList>
    </citation>
    <scope>IDENTIFICATION</scope>
    <source>
        <tissue evidence="16">Sperm</tissue>
    </source>
</reference>
<dbReference type="SUPFAM" id="SSF49599">
    <property type="entry name" value="TRAF domain-like"/>
    <property type="match status" value="1"/>
</dbReference>
<keyword evidence="6 10" id="KW-0482">Metalloprotease</keyword>
<proteinExistence type="predicted"/>
<comment type="caution">
    <text evidence="10">Lacks conserved residue(s) required for the propagation of feature annotation.</text>
</comment>
<dbReference type="InterPro" id="IPR024079">
    <property type="entry name" value="MetalloPept_cat_dom_sf"/>
</dbReference>
<dbReference type="FunFam" id="3.40.390.10:FF:000015">
    <property type="entry name" value="Meprin A subunit"/>
    <property type="match status" value="1"/>
</dbReference>
<evidence type="ECO:0000256" key="7">
    <source>
        <dbReference type="ARBA" id="ARBA00023145"/>
    </source>
</evidence>
<dbReference type="GO" id="GO:0006508">
    <property type="term" value="P:proteolysis"/>
    <property type="evidence" value="ECO:0007669"/>
    <property type="project" value="UniProtKB-KW"/>
</dbReference>
<evidence type="ECO:0000256" key="5">
    <source>
        <dbReference type="ARBA" id="ARBA00022833"/>
    </source>
</evidence>
<keyword evidence="5 10" id="KW-0862">Zinc</keyword>
<dbReference type="SMART" id="SM00137">
    <property type="entry name" value="MAM"/>
    <property type="match status" value="1"/>
</dbReference>
<dbReference type="InterPro" id="IPR013320">
    <property type="entry name" value="ConA-like_dom_sf"/>
</dbReference>
<evidence type="ECO:0000256" key="4">
    <source>
        <dbReference type="ARBA" id="ARBA00022801"/>
    </source>
</evidence>
<keyword evidence="1 10" id="KW-0645">Protease</keyword>
<name>A0AAJ7U327_PETMA</name>
<dbReference type="GO" id="GO:0004222">
    <property type="term" value="F:metalloendopeptidase activity"/>
    <property type="evidence" value="ECO:0007669"/>
    <property type="project" value="UniProtKB-UniRule"/>
</dbReference>
<evidence type="ECO:0000256" key="3">
    <source>
        <dbReference type="ARBA" id="ARBA00022729"/>
    </source>
</evidence>
<dbReference type="PROSITE" id="PS51864">
    <property type="entry name" value="ASTACIN"/>
    <property type="match status" value="1"/>
</dbReference>
<dbReference type="Pfam" id="PF22486">
    <property type="entry name" value="MATH_2"/>
    <property type="match status" value="1"/>
</dbReference>
<dbReference type="Proteomes" id="UP001318040">
    <property type="component" value="Chromosome 3"/>
</dbReference>
<evidence type="ECO:0000256" key="10">
    <source>
        <dbReference type="PROSITE-ProRule" id="PRU01211"/>
    </source>
</evidence>
<evidence type="ECO:0000256" key="6">
    <source>
        <dbReference type="ARBA" id="ARBA00023049"/>
    </source>
</evidence>
<keyword evidence="15" id="KW-1185">Reference proteome</keyword>
<dbReference type="InterPro" id="IPR008974">
    <property type="entry name" value="TRAF-like"/>
</dbReference>
<evidence type="ECO:0000259" key="14">
    <source>
        <dbReference type="PROSITE" id="PS51864"/>
    </source>
</evidence>
<keyword evidence="7" id="KW-0865">Zymogen</keyword>
<dbReference type="InterPro" id="IPR000998">
    <property type="entry name" value="MAM_dom"/>
</dbReference>
<accession>A0AAJ7U327</accession>
<evidence type="ECO:0000259" key="12">
    <source>
        <dbReference type="PROSITE" id="PS50060"/>
    </source>
</evidence>
<dbReference type="Gene3D" id="2.60.210.10">
    <property type="entry name" value="Apoptosis, Tumor Necrosis Factor Receptor Associated Protein 2, Chain A"/>
    <property type="match status" value="1"/>
</dbReference>
<evidence type="ECO:0000256" key="8">
    <source>
        <dbReference type="ARBA" id="ARBA00023157"/>
    </source>
</evidence>
<dbReference type="RefSeq" id="XP_032828941.1">
    <property type="nucleotide sequence ID" value="XM_032973050.1"/>
</dbReference>
<dbReference type="Gene3D" id="3.40.390.10">
    <property type="entry name" value="Collagenase (Catalytic Domain)"/>
    <property type="match status" value="1"/>
</dbReference>
<feature type="domain" description="MATH" evidence="13">
    <location>
        <begin position="355"/>
        <end position="518"/>
    </location>
</feature>